<evidence type="ECO:0000313" key="2">
    <source>
        <dbReference type="Proteomes" id="UP000585050"/>
    </source>
</evidence>
<proteinExistence type="predicted"/>
<dbReference type="EMBL" id="JABAIL010000001">
    <property type="protein sequence ID" value="NLR90124.1"/>
    <property type="molecule type" value="Genomic_DNA"/>
</dbReference>
<protein>
    <submittedName>
        <fullName evidence="1">Uncharacterized protein</fullName>
    </submittedName>
</protein>
<comment type="caution">
    <text evidence="1">The sequence shown here is derived from an EMBL/GenBank/DDBJ whole genome shotgun (WGS) entry which is preliminary data.</text>
</comment>
<organism evidence="1 2">
    <name type="scientific">Flammeovirga agarivorans</name>
    <dbReference type="NCBI Taxonomy" id="2726742"/>
    <lineage>
        <taxon>Bacteria</taxon>
        <taxon>Pseudomonadati</taxon>
        <taxon>Bacteroidota</taxon>
        <taxon>Cytophagia</taxon>
        <taxon>Cytophagales</taxon>
        <taxon>Flammeovirgaceae</taxon>
        <taxon>Flammeovirga</taxon>
    </lineage>
</organism>
<keyword evidence="2" id="KW-1185">Reference proteome</keyword>
<reference evidence="1 2" key="1">
    <citation type="submission" date="2020-04" db="EMBL/GenBank/DDBJ databases">
        <title>Flammeovirga sp. SR4, a novel species isolated from seawater.</title>
        <authorList>
            <person name="Wang X."/>
        </authorList>
    </citation>
    <scope>NUCLEOTIDE SEQUENCE [LARGE SCALE GENOMIC DNA]</scope>
    <source>
        <strain evidence="1 2">SR4</strain>
    </source>
</reference>
<accession>A0A7X8XUC9</accession>
<name>A0A7X8XUC9_9BACT</name>
<dbReference type="Proteomes" id="UP000585050">
    <property type="component" value="Unassembled WGS sequence"/>
</dbReference>
<gene>
    <name evidence="1" type="ORF">HGP29_02855</name>
</gene>
<dbReference type="PROSITE" id="PS51257">
    <property type="entry name" value="PROKAR_LIPOPROTEIN"/>
    <property type="match status" value="1"/>
</dbReference>
<evidence type="ECO:0000313" key="1">
    <source>
        <dbReference type="EMBL" id="NLR90124.1"/>
    </source>
</evidence>
<sequence>MLFKKQLSLLSKSVIIYSVFNLILFACQKDVETSTCVDGMDEYIVSIDDIKLTVGQLQLDENEEYAFTVNEDANAVEIALNFSSVLSEVNVFNYTYSYINSAIASPGPRFINEQQIEDIIISSTDGNDLTNEFVVQSDYNPERVNIAESLVSEYTHFYLEGDHERYFYFIPNEGVSLEGVKFSIELSDGTFYKFDI</sequence>
<dbReference type="AlphaFoldDB" id="A0A7X8XUC9"/>
<dbReference type="RefSeq" id="WP_168880801.1">
    <property type="nucleotide sequence ID" value="NZ_JABAIL010000001.1"/>
</dbReference>